<feature type="compositionally biased region" description="Low complexity" evidence="4">
    <location>
        <begin position="375"/>
        <end position="387"/>
    </location>
</feature>
<feature type="region of interest" description="Disordered" evidence="4">
    <location>
        <begin position="877"/>
        <end position="909"/>
    </location>
</feature>
<keyword evidence="5" id="KW-1185">Reference proteome</keyword>
<keyword evidence="3" id="KW-0175">Coiled coil</keyword>
<feature type="compositionally biased region" description="Polar residues" evidence="4">
    <location>
        <begin position="33"/>
        <end position="44"/>
    </location>
</feature>
<feature type="compositionally biased region" description="Polar residues" evidence="4">
    <location>
        <begin position="293"/>
        <end position="304"/>
    </location>
</feature>
<feature type="compositionally biased region" description="Low complexity" evidence="4">
    <location>
        <begin position="790"/>
        <end position="800"/>
    </location>
</feature>
<feature type="compositionally biased region" description="Polar residues" evidence="4">
    <location>
        <begin position="214"/>
        <end position="277"/>
    </location>
</feature>
<feature type="region of interest" description="Disordered" evidence="4">
    <location>
        <begin position="106"/>
        <end position="281"/>
    </location>
</feature>
<dbReference type="OrthoDB" id="6369769at2759"/>
<feature type="region of interest" description="Disordered" evidence="4">
    <location>
        <begin position="375"/>
        <end position="394"/>
    </location>
</feature>
<dbReference type="Pfam" id="PF06818">
    <property type="entry name" value="Fez1"/>
    <property type="match status" value="1"/>
</dbReference>
<evidence type="ECO:0000313" key="5">
    <source>
        <dbReference type="Proteomes" id="UP000694843"/>
    </source>
</evidence>
<feature type="compositionally biased region" description="Low complexity" evidence="4">
    <location>
        <begin position="201"/>
        <end position="213"/>
    </location>
</feature>
<dbReference type="AlphaFoldDB" id="A0A8B7PAJ5"/>
<feature type="region of interest" description="Disordered" evidence="4">
    <location>
        <begin position="293"/>
        <end position="323"/>
    </location>
</feature>
<feature type="compositionally biased region" description="Basic residues" evidence="4">
    <location>
        <begin position="725"/>
        <end position="740"/>
    </location>
</feature>
<protein>
    <submittedName>
        <fullName evidence="6">Mucin-17 isoform X1</fullName>
    </submittedName>
</protein>
<dbReference type="PANTHER" id="PTHR19354:SF2">
    <property type="entry name" value="LEUCINE-RICH REPEAT-CONTAINING PROTEIN DDB_G0290503"/>
    <property type="match status" value="1"/>
</dbReference>
<dbReference type="KEGG" id="hazt:108678806"/>
<feature type="region of interest" description="Disordered" evidence="4">
    <location>
        <begin position="593"/>
        <end position="686"/>
    </location>
</feature>
<proteinExistence type="predicted"/>
<feature type="region of interest" description="Disordered" evidence="4">
    <location>
        <begin position="777"/>
        <end position="800"/>
    </location>
</feature>
<reference evidence="6" key="1">
    <citation type="submission" date="2025-08" db="UniProtKB">
        <authorList>
            <consortium name="RefSeq"/>
        </authorList>
    </citation>
    <scope>IDENTIFICATION</scope>
    <source>
        <tissue evidence="6">Whole organism</tissue>
    </source>
</reference>
<feature type="region of interest" description="Disordered" evidence="4">
    <location>
        <begin position="19"/>
        <end position="68"/>
    </location>
</feature>
<feature type="compositionally biased region" description="Polar residues" evidence="4">
    <location>
        <begin position="646"/>
        <end position="686"/>
    </location>
</feature>
<dbReference type="PANTHER" id="PTHR19354">
    <property type="entry name" value="ZIPPER PUTATIVE TUMOR SUPPRESSOR 2 HOMOLOG-LIKE PROTEIN-RELATED"/>
    <property type="match status" value="1"/>
</dbReference>
<comment type="subcellular location">
    <subcellularLocation>
        <location evidence="1">Cytoplasm</location>
    </subcellularLocation>
</comment>
<evidence type="ECO:0000256" key="4">
    <source>
        <dbReference type="SAM" id="MobiDB-lite"/>
    </source>
</evidence>
<feature type="compositionally biased region" description="Polar residues" evidence="4">
    <location>
        <begin position="593"/>
        <end position="609"/>
    </location>
</feature>
<feature type="region of interest" description="Disordered" evidence="4">
    <location>
        <begin position="1073"/>
        <end position="1118"/>
    </location>
</feature>
<dbReference type="Proteomes" id="UP000694843">
    <property type="component" value="Unplaced"/>
</dbReference>
<feature type="compositionally biased region" description="Pro residues" evidence="4">
    <location>
        <begin position="1084"/>
        <end position="1110"/>
    </location>
</feature>
<evidence type="ECO:0000313" key="6">
    <source>
        <dbReference type="RefSeq" id="XP_018022777.1"/>
    </source>
</evidence>
<feature type="compositionally biased region" description="Polar residues" evidence="4">
    <location>
        <begin position="504"/>
        <end position="522"/>
    </location>
</feature>
<sequence length="1118" mass="120624">MSFVEFGPLGKSAVALAMASRSDSGNDTRGSSESDNSPTPTPTRHMNHPRPFPHHKLQPIKILPRSPPHDDKILQQKHSITNITSNKQLSNVTSSVYLNGCGSQVPRTSLSPKTPINTKTTPISRTTPTIAPMQRSTSHSSHVPGRSSSNYPIVNARMVPSNQSFTTSRSNHLSPPQLPSRSSTANINSNNLNQSLPPRVSTSPNSGTSSLSNRNTPTNCTSRTATASTPLSSRATPTNPQSNRTTPSNTPLICRSSPTNIATSSQSRCTPSSTPVSRNPAVRPITSQRYVPMSTAPSMTSNRAQPFRPLPRRPPNSGMGSSGSVHTLGLPTPLSSLSGLNSFSTVMTSSVCNNLASSMGCAGMGSLGGLNSLGTTGSSSSGLSGSRGRQRNSVAVVDSRDHIYEELDIRGPPKLTPISGVLPQGKVVIRPIAYRPAAPSPAQLAQGLSAPSGPIAGVGGRPPQDPRYNSTPALPRGTAPHYGSLGDLKSLGYSLDRRGLGTPLNHTAPSAGDPSSFSNPQGAGTGYLKHASLTHLHHVDHQPHSDIFIFHQNSSKNNGNSSSIYSNTNTGSLNHSCDSSNLNNTHTNCDSLVTSPRSLDNSNGDTSESPCDASPVRPPSQHKPPSGYSASTHDSPDSPPVCLLPSKQTHSHQIVYSSNSCPAGQGEPTSLQITNSPHNRTSQSNIQRYDNAKNYLPTTPPNHCDPTNNMTHSMVSSSNVPSSGHHQHHYHHLHHHHHRMGGSVSNLSRLSAAGIAGSNVALDRSASVTGANLGLTRSSVNGSMTELDDPSQQTPSPSDSGVAELEAILKEKDSEISLLKESMEQSEQIIFKVYEEKEKTWERELKKIRDMYEARLKASQQKITSLEQSLNSHAYQVQQERRKVSAEAAEARRERDAGRGQQQQLQQTIGSLRSQLEETEWGLCQKSGEISLLKSQLKDVQGDQTSRGHELLHLRAQLRQYAQEVERRRAEIASLHELTATLRKEAAELRAAQLTSSGGVAAPADGDADQLRKVTQELMLLREERVRERERITEERSRWQQEKESVLRYQRQLQLACQHAQRTNRRLQHEMARLHGQETQPTSPTTPPPAVPPLPPGYNLPPSPLPPPPGVLSEEALC</sequence>
<feature type="compositionally biased region" description="Polar residues" evidence="4">
    <location>
        <begin position="160"/>
        <end position="196"/>
    </location>
</feature>
<gene>
    <name evidence="6" type="primary">LOC108678806</name>
</gene>
<feature type="region of interest" description="Disordered" evidence="4">
    <location>
        <begin position="714"/>
        <end position="743"/>
    </location>
</feature>
<feature type="compositionally biased region" description="Basic residues" evidence="4">
    <location>
        <begin position="45"/>
        <end position="58"/>
    </location>
</feature>
<name>A0A8B7PAJ5_HYAAZ</name>
<feature type="compositionally biased region" description="Basic and acidic residues" evidence="4">
    <location>
        <begin position="879"/>
        <end position="898"/>
    </location>
</feature>
<keyword evidence="2" id="KW-0963">Cytoplasm</keyword>
<accession>A0A8B7PAJ5</accession>
<feature type="compositionally biased region" description="Low complexity" evidence="4">
    <location>
        <begin position="714"/>
        <end position="723"/>
    </location>
</feature>
<dbReference type="InterPro" id="IPR045329">
    <property type="entry name" value="LZTS"/>
</dbReference>
<organism evidence="5 6">
    <name type="scientific">Hyalella azteca</name>
    <name type="common">Amphipod</name>
    <dbReference type="NCBI Taxonomy" id="294128"/>
    <lineage>
        <taxon>Eukaryota</taxon>
        <taxon>Metazoa</taxon>
        <taxon>Ecdysozoa</taxon>
        <taxon>Arthropoda</taxon>
        <taxon>Crustacea</taxon>
        <taxon>Multicrustacea</taxon>
        <taxon>Malacostraca</taxon>
        <taxon>Eumalacostraca</taxon>
        <taxon>Peracarida</taxon>
        <taxon>Amphipoda</taxon>
        <taxon>Senticaudata</taxon>
        <taxon>Talitrida</taxon>
        <taxon>Talitroidea</taxon>
        <taxon>Hyalellidae</taxon>
        <taxon>Hyalella</taxon>
    </lineage>
</organism>
<evidence type="ECO:0000256" key="3">
    <source>
        <dbReference type="ARBA" id="ARBA00023054"/>
    </source>
</evidence>
<evidence type="ECO:0000256" key="1">
    <source>
        <dbReference type="ARBA" id="ARBA00004496"/>
    </source>
</evidence>
<feature type="region of interest" description="Disordered" evidence="4">
    <location>
        <begin position="500"/>
        <end position="524"/>
    </location>
</feature>
<feature type="region of interest" description="Disordered" evidence="4">
    <location>
        <begin position="443"/>
        <end position="485"/>
    </location>
</feature>
<feature type="compositionally biased region" description="Low complexity" evidence="4">
    <location>
        <begin position="112"/>
        <end position="149"/>
    </location>
</feature>
<dbReference type="GeneID" id="108678806"/>
<dbReference type="RefSeq" id="XP_018022777.1">
    <property type="nucleotide sequence ID" value="XM_018167288.1"/>
</dbReference>
<dbReference type="GO" id="GO:0005737">
    <property type="term" value="C:cytoplasm"/>
    <property type="evidence" value="ECO:0007669"/>
    <property type="project" value="UniProtKB-SubCell"/>
</dbReference>
<evidence type="ECO:0000256" key="2">
    <source>
        <dbReference type="ARBA" id="ARBA00022490"/>
    </source>
</evidence>